<dbReference type="SUPFAM" id="SSF53474">
    <property type="entry name" value="alpha/beta-Hydrolases"/>
    <property type="match status" value="1"/>
</dbReference>
<dbReference type="Gene3D" id="1.25.40.20">
    <property type="entry name" value="Ankyrin repeat-containing domain"/>
    <property type="match status" value="2"/>
</dbReference>
<dbReference type="SUPFAM" id="SSF48403">
    <property type="entry name" value="Ankyrin repeat"/>
    <property type="match status" value="1"/>
</dbReference>
<dbReference type="PROSITE" id="PS50837">
    <property type="entry name" value="NACHT"/>
    <property type="match status" value="1"/>
</dbReference>
<dbReference type="PANTHER" id="PTHR10039">
    <property type="entry name" value="AMELOGENIN"/>
    <property type="match status" value="1"/>
</dbReference>
<dbReference type="Gene3D" id="3.40.50.1820">
    <property type="entry name" value="alpha/beta hydrolase"/>
    <property type="match status" value="1"/>
</dbReference>
<dbReference type="PROSITE" id="PS50088">
    <property type="entry name" value="ANK_REPEAT"/>
    <property type="match status" value="1"/>
</dbReference>
<name>A0AAV9GTF0_9PEZI</name>
<feature type="domain" description="NACHT" evidence="4">
    <location>
        <begin position="268"/>
        <end position="415"/>
    </location>
</feature>
<dbReference type="InterPro" id="IPR036770">
    <property type="entry name" value="Ankyrin_rpt-contain_sf"/>
</dbReference>
<dbReference type="Pfam" id="PF24883">
    <property type="entry name" value="NPHP3_N"/>
    <property type="match status" value="1"/>
</dbReference>
<organism evidence="5 6">
    <name type="scientific">Podospora aff. communis PSN243</name>
    <dbReference type="NCBI Taxonomy" id="3040156"/>
    <lineage>
        <taxon>Eukaryota</taxon>
        <taxon>Fungi</taxon>
        <taxon>Dikarya</taxon>
        <taxon>Ascomycota</taxon>
        <taxon>Pezizomycotina</taxon>
        <taxon>Sordariomycetes</taxon>
        <taxon>Sordariomycetidae</taxon>
        <taxon>Sordariales</taxon>
        <taxon>Podosporaceae</taxon>
        <taxon>Podospora</taxon>
    </lineage>
</organism>
<dbReference type="AlphaFoldDB" id="A0AAV9GTF0"/>
<keyword evidence="6" id="KW-1185">Reference proteome</keyword>
<evidence type="ECO:0000256" key="1">
    <source>
        <dbReference type="ARBA" id="ARBA00022737"/>
    </source>
</evidence>
<sequence>MHEGWDVLPYNETVQNSDASGETTGLFTLHDPATPGQAVIDLIVIHGLGGHRMTTWQHTQTGAYWPQNFIPGDFENARVMVYGYNSKVAFSKSTAGVEEFARDLLERLIAVRQDRPTSRPIIFICHSMGGLVVKKSRLWLLRRGDNHASEQIVNKNSAVLQLPNEVAASMPDTNHRTICQFSHKNCNNYTLLVAALRDLILKAQEKRAGRQHCQMTLKTVGIGLSSSGGLQSQYQSYKASIKPALRGTWQWILEEPTYLSWVEDTSSCQIWVSGDPGCGKTTLASLVVGNISEDIVSGDQGSILLYFFFDGTVAPRGDTALFALIHQLLKAYPSLTRVVDQQLKSINSQFGLNLHHLCDIFESLVHSRETKFRRIFCILDAVDECESTSTAKVVDFLSNLQVPDGYAFKLLITARHTSLASDVLRDINPQYRIDLADHSLAMANDISAFIRDRCIKVQNRTRCSDAVRQAIEKRLMARSDNTFLWVCLVVELLETATDATPHSFDSILRSRPTAFGSVLSILATSRRTLSLEEVEIALAVRPQDDFVWQVQQRRQFDISRRLHAVCGPLIRITNGCVSFIHQTAAEFLIRPPGIPTPLPGEPLRYRGCLDEVGANRLLGEMCITYLTLHDKDQTLHWGQHCRLGKLSDPHHTSNHSDKTPDDKIQSKITSLCDPSNSNFRAWFQLYWDTISTVPEFPNRLTPLIIASHFGLLGTMDHLLRQCTSASEATRLVRHADSEGWTSLHWAVWNGHEIDVGKDAVALLLQYAGEEKASDASTNTTDLPDNRGLTALHWAAADGQVGAMRLLLEAGATVDVFDKEGMTPLALAVENEFGDAVELLVEGYDADVNAAGEERPGESSPEQDQESDHDILRDLPQL</sequence>
<dbReference type="Gene3D" id="3.40.50.300">
    <property type="entry name" value="P-loop containing nucleotide triphosphate hydrolases"/>
    <property type="match status" value="1"/>
</dbReference>
<evidence type="ECO:0000313" key="5">
    <source>
        <dbReference type="EMBL" id="KAK4451259.1"/>
    </source>
</evidence>
<evidence type="ECO:0000259" key="4">
    <source>
        <dbReference type="PROSITE" id="PS50837"/>
    </source>
</evidence>
<dbReference type="EMBL" id="MU865929">
    <property type="protein sequence ID" value="KAK4451259.1"/>
    <property type="molecule type" value="Genomic_DNA"/>
</dbReference>
<evidence type="ECO:0000313" key="6">
    <source>
        <dbReference type="Proteomes" id="UP001321760"/>
    </source>
</evidence>
<comment type="caution">
    <text evidence="5">The sequence shown here is derived from an EMBL/GenBank/DDBJ whole genome shotgun (WGS) entry which is preliminary data.</text>
</comment>
<dbReference type="Proteomes" id="UP001321760">
    <property type="component" value="Unassembled WGS sequence"/>
</dbReference>
<evidence type="ECO:0000256" key="2">
    <source>
        <dbReference type="PROSITE-ProRule" id="PRU00023"/>
    </source>
</evidence>
<dbReference type="InterPro" id="IPR027417">
    <property type="entry name" value="P-loop_NTPase"/>
</dbReference>
<evidence type="ECO:0000256" key="3">
    <source>
        <dbReference type="SAM" id="MobiDB-lite"/>
    </source>
</evidence>
<reference evidence="5" key="1">
    <citation type="journal article" date="2023" name="Mol. Phylogenet. Evol.">
        <title>Genome-scale phylogeny and comparative genomics of the fungal order Sordariales.</title>
        <authorList>
            <person name="Hensen N."/>
            <person name="Bonometti L."/>
            <person name="Westerberg I."/>
            <person name="Brannstrom I.O."/>
            <person name="Guillou S."/>
            <person name="Cros-Aarteil S."/>
            <person name="Calhoun S."/>
            <person name="Haridas S."/>
            <person name="Kuo A."/>
            <person name="Mondo S."/>
            <person name="Pangilinan J."/>
            <person name="Riley R."/>
            <person name="LaButti K."/>
            <person name="Andreopoulos B."/>
            <person name="Lipzen A."/>
            <person name="Chen C."/>
            <person name="Yan M."/>
            <person name="Daum C."/>
            <person name="Ng V."/>
            <person name="Clum A."/>
            <person name="Steindorff A."/>
            <person name="Ohm R.A."/>
            <person name="Martin F."/>
            <person name="Silar P."/>
            <person name="Natvig D.O."/>
            <person name="Lalanne C."/>
            <person name="Gautier V."/>
            <person name="Ament-Velasquez S.L."/>
            <person name="Kruys A."/>
            <person name="Hutchinson M.I."/>
            <person name="Powell A.J."/>
            <person name="Barry K."/>
            <person name="Miller A.N."/>
            <person name="Grigoriev I.V."/>
            <person name="Debuchy R."/>
            <person name="Gladieux P."/>
            <person name="Hiltunen Thoren M."/>
            <person name="Johannesson H."/>
        </authorList>
    </citation>
    <scope>NUCLEOTIDE SEQUENCE</scope>
    <source>
        <strain evidence="5">PSN243</strain>
    </source>
</reference>
<feature type="region of interest" description="Disordered" evidence="3">
    <location>
        <begin position="846"/>
        <end position="877"/>
    </location>
</feature>
<keyword evidence="1" id="KW-0677">Repeat</keyword>
<dbReference type="PANTHER" id="PTHR10039:SF14">
    <property type="entry name" value="NACHT DOMAIN-CONTAINING PROTEIN"/>
    <property type="match status" value="1"/>
</dbReference>
<dbReference type="InterPro" id="IPR002110">
    <property type="entry name" value="Ankyrin_rpt"/>
</dbReference>
<dbReference type="SUPFAM" id="SSF52540">
    <property type="entry name" value="P-loop containing nucleoside triphosphate hydrolases"/>
    <property type="match status" value="1"/>
</dbReference>
<feature type="compositionally biased region" description="Basic and acidic residues" evidence="3">
    <location>
        <begin position="865"/>
        <end position="877"/>
    </location>
</feature>
<dbReference type="InterPro" id="IPR029058">
    <property type="entry name" value="AB_hydrolase_fold"/>
</dbReference>
<dbReference type="Pfam" id="PF12796">
    <property type="entry name" value="Ank_2"/>
    <property type="match status" value="1"/>
</dbReference>
<dbReference type="PROSITE" id="PS50297">
    <property type="entry name" value="ANK_REP_REGION"/>
    <property type="match status" value="1"/>
</dbReference>
<proteinExistence type="predicted"/>
<feature type="repeat" description="ANK" evidence="2">
    <location>
        <begin position="786"/>
        <end position="818"/>
    </location>
</feature>
<dbReference type="InterPro" id="IPR056884">
    <property type="entry name" value="NPHP3-like_N"/>
</dbReference>
<gene>
    <name evidence="5" type="ORF">QBC34DRAFT_484100</name>
</gene>
<keyword evidence="2" id="KW-0040">ANK repeat</keyword>
<dbReference type="SMART" id="SM00248">
    <property type="entry name" value="ANK"/>
    <property type="match status" value="4"/>
</dbReference>
<dbReference type="InterPro" id="IPR007111">
    <property type="entry name" value="NACHT_NTPase"/>
</dbReference>
<accession>A0AAV9GTF0</accession>
<reference evidence="5" key="2">
    <citation type="submission" date="2023-05" db="EMBL/GenBank/DDBJ databases">
        <authorList>
            <consortium name="Lawrence Berkeley National Laboratory"/>
            <person name="Steindorff A."/>
            <person name="Hensen N."/>
            <person name="Bonometti L."/>
            <person name="Westerberg I."/>
            <person name="Brannstrom I.O."/>
            <person name="Guillou S."/>
            <person name="Cros-Aarteil S."/>
            <person name="Calhoun S."/>
            <person name="Haridas S."/>
            <person name="Kuo A."/>
            <person name="Mondo S."/>
            <person name="Pangilinan J."/>
            <person name="Riley R."/>
            <person name="Labutti K."/>
            <person name="Andreopoulos B."/>
            <person name="Lipzen A."/>
            <person name="Chen C."/>
            <person name="Yanf M."/>
            <person name="Daum C."/>
            <person name="Ng V."/>
            <person name="Clum A."/>
            <person name="Ohm R."/>
            <person name="Martin F."/>
            <person name="Silar P."/>
            <person name="Natvig D."/>
            <person name="Lalanne C."/>
            <person name="Gautier V."/>
            <person name="Ament-Velasquez S.L."/>
            <person name="Kruys A."/>
            <person name="Hutchinson M.I."/>
            <person name="Powell A.J."/>
            <person name="Barry K."/>
            <person name="Miller A.N."/>
            <person name="Grigoriev I.V."/>
            <person name="Debuchy R."/>
            <person name="Gladieux P."/>
            <person name="Thoren M.H."/>
            <person name="Johannesson H."/>
        </authorList>
    </citation>
    <scope>NUCLEOTIDE SEQUENCE</scope>
    <source>
        <strain evidence="5">PSN243</strain>
    </source>
</reference>
<protein>
    <recommendedName>
        <fullName evidence="4">NACHT domain-containing protein</fullName>
    </recommendedName>
</protein>